<evidence type="ECO:0000313" key="3">
    <source>
        <dbReference type="EMBL" id="SUS05010.1"/>
    </source>
</evidence>
<dbReference type="GO" id="GO:0035438">
    <property type="term" value="F:cyclic-di-GMP binding"/>
    <property type="evidence" value="ECO:0007669"/>
    <property type="project" value="InterPro"/>
</dbReference>
<dbReference type="EMBL" id="UIDG01000072">
    <property type="protein sequence ID" value="SUS05010.1"/>
    <property type="molecule type" value="Genomic_DNA"/>
</dbReference>
<dbReference type="AlphaFoldDB" id="A0A380TLX7"/>
<dbReference type="Gene3D" id="2.40.10.220">
    <property type="entry name" value="predicted glycosyltransferase like domains"/>
    <property type="match status" value="1"/>
</dbReference>
<dbReference type="SUPFAM" id="SSF141371">
    <property type="entry name" value="PilZ domain-like"/>
    <property type="match status" value="1"/>
</dbReference>
<feature type="transmembrane region" description="Helical" evidence="1">
    <location>
        <begin position="142"/>
        <end position="161"/>
    </location>
</feature>
<keyword evidence="1" id="KW-0472">Membrane</keyword>
<name>A0A380TLX7_9ZZZZ</name>
<keyword evidence="1" id="KW-0812">Transmembrane</keyword>
<dbReference type="InterPro" id="IPR009875">
    <property type="entry name" value="PilZ_domain"/>
</dbReference>
<dbReference type="Pfam" id="PF07238">
    <property type="entry name" value="PilZ"/>
    <property type="match status" value="1"/>
</dbReference>
<organism evidence="4">
    <name type="scientific">metagenome</name>
    <dbReference type="NCBI Taxonomy" id="256318"/>
    <lineage>
        <taxon>unclassified sequences</taxon>
        <taxon>metagenomes</taxon>
    </lineage>
</organism>
<evidence type="ECO:0000256" key="1">
    <source>
        <dbReference type="SAM" id="Phobius"/>
    </source>
</evidence>
<protein>
    <recommendedName>
        <fullName evidence="2">PilZ domain-containing protein</fullName>
    </recommendedName>
</protein>
<keyword evidence="1" id="KW-1133">Transmembrane helix</keyword>
<accession>A0A380TLX7</accession>
<evidence type="ECO:0000259" key="2">
    <source>
        <dbReference type="Pfam" id="PF07238"/>
    </source>
</evidence>
<evidence type="ECO:0000313" key="4">
    <source>
        <dbReference type="EMBL" id="SUS08753.1"/>
    </source>
</evidence>
<sequence length="347" mass="37198">MTQGYDSKHHRRYARLDSRLHVLIENQKFQALNWSLGGIAVANSSNFGRIGDDLFGELIINSEGIEVTIAVSLRIVHKRADRVGLAFVGMSPDQIGVLRALILKHGVTPMEEVPDEVSAGALAVAPVHDHRTRRPIRSARRIGMMLLWLIPIASIPAFLYAKPELTQGSNRSIYAALARPAQRIVAADRGYVDRVLVGAGSQLEVGQPVLTFRLRAEPNTLASVPSKCACKVIATVVTSGAEIEPGNTVAFVSASSSNDFVIEALFPTPDGLIPGRPALVSPDDAKPPLAGVIEQVEAGPRPTDLFGLPEFVRNDKRYAYALIRLSSAYATLAAGAPVSVTLTSSAQ</sequence>
<reference evidence="4" key="1">
    <citation type="submission" date="2018-07" db="EMBL/GenBank/DDBJ databases">
        <authorList>
            <person name="Quirk P.G."/>
            <person name="Krulwich T.A."/>
        </authorList>
    </citation>
    <scope>NUCLEOTIDE SEQUENCE</scope>
</reference>
<gene>
    <name evidence="3" type="ORF">DF3PB_1630002</name>
    <name evidence="4" type="ORF">DF3PB_850012</name>
</gene>
<dbReference type="EMBL" id="UIDG01000640">
    <property type="protein sequence ID" value="SUS08753.1"/>
    <property type="molecule type" value="Genomic_DNA"/>
</dbReference>
<feature type="domain" description="PilZ" evidence="2">
    <location>
        <begin position="9"/>
        <end position="103"/>
    </location>
</feature>
<proteinExistence type="predicted"/>